<evidence type="ECO:0000313" key="4">
    <source>
        <dbReference type="Proteomes" id="UP000026913"/>
    </source>
</evidence>
<sequence>MAKELSVMARLLWVAASILLITGCRSSTQNAAVFDYGNSYNPTYTAEGVTNPLTGAREPPCSEFSSSYAMKCMERYEEVHGKAAFEKAFGIPEKVSQQAALLRNPAGCEKQLTAAEVRSIMVEVIQQYGVQQCGAIQVDSRRADGAPSPKPSPTPDNSGVRRAEGHRAGWDALQGFETTPPRPPTDGGRAGGGGPGESLRHD</sequence>
<evidence type="ECO:0008006" key="5">
    <source>
        <dbReference type="Google" id="ProtNLM"/>
    </source>
</evidence>
<keyword evidence="2" id="KW-0732">Signal</keyword>
<name>A0A024EKR6_9PSED</name>
<organism evidence="3 4">
    <name type="scientific">Pseudomonas mandelii JR-1</name>
    <dbReference type="NCBI Taxonomy" id="1147786"/>
    <lineage>
        <taxon>Bacteria</taxon>
        <taxon>Pseudomonadati</taxon>
        <taxon>Pseudomonadota</taxon>
        <taxon>Gammaproteobacteria</taxon>
        <taxon>Pseudomonadales</taxon>
        <taxon>Pseudomonadaceae</taxon>
        <taxon>Pseudomonas</taxon>
    </lineage>
</organism>
<dbReference type="KEGG" id="pman:OU5_P0262"/>
<proteinExistence type="predicted"/>
<evidence type="ECO:0000256" key="1">
    <source>
        <dbReference type="SAM" id="MobiDB-lite"/>
    </source>
</evidence>
<protein>
    <recommendedName>
        <fullName evidence="5">Lipoprotein</fullName>
    </recommendedName>
</protein>
<dbReference type="EMBL" id="CP005961">
    <property type="protein sequence ID" value="AHZ73514.1"/>
    <property type="molecule type" value="Genomic_DNA"/>
</dbReference>
<feature type="region of interest" description="Disordered" evidence="1">
    <location>
        <begin position="141"/>
        <end position="202"/>
    </location>
</feature>
<evidence type="ECO:0000313" key="3">
    <source>
        <dbReference type="EMBL" id="AHZ73514.1"/>
    </source>
</evidence>
<keyword evidence="3" id="KW-0614">Plasmid</keyword>
<feature type="compositionally biased region" description="Basic and acidic residues" evidence="1">
    <location>
        <begin position="159"/>
        <end position="169"/>
    </location>
</feature>
<dbReference type="HOGENOM" id="CLU_1353670_0_0_6"/>
<geneLocation type="plasmid" evidence="4"/>
<feature type="signal peptide" evidence="2">
    <location>
        <begin position="1"/>
        <end position="31"/>
    </location>
</feature>
<accession>A0A024EKR6</accession>
<dbReference type="AlphaFoldDB" id="A0A024EKR6"/>
<dbReference type="PROSITE" id="PS51257">
    <property type="entry name" value="PROKAR_LIPOPROTEIN"/>
    <property type="match status" value="1"/>
</dbReference>
<feature type="chain" id="PRO_5001528500" description="Lipoprotein" evidence="2">
    <location>
        <begin position="32"/>
        <end position="202"/>
    </location>
</feature>
<reference evidence="3 4" key="1">
    <citation type="journal article" date="2012" name="J. Bacteriol.">
        <title>Genome sequence of cold-adapted Pseudomonas mandelii strain JR-1.</title>
        <authorList>
            <person name="Jang S.H."/>
            <person name="Kim J."/>
            <person name="Kim J."/>
            <person name="Hong S."/>
            <person name="Lee C."/>
        </authorList>
    </citation>
    <scope>NUCLEOTIDE SEQUENCE [LARGE SCALE GENOMIC DNA]</scope>
    <source>
        <strain evidence="3 4">JR-1</strain>
        <plasmid evidence="4">Plasmid</plasmid>
    </source>
</reference>
<gene>
    <name evidence="3" type="ORF">OU5_P0262</name>
</gene>
<evidence type="ECO:0000256" key="2">
    <source>
        <dbReference type="SAM" id="SignalP"/>
    </source>
</evidence>
<dbReference type="Proteomes" id="UP000026913">
    <property type="component" value="Plasmid unnamed"/>
</dbReference>